<keyword evidence="6" id="KW-0812">Transmembrane</keyword>
<dbReference type="PRINTS" id="PR00344">
    <property type="entry name" value="BCTRLSENSOR"/>
</dbReference>
<dbReference type="PROSITE" id="PS50110">
    <property type="entry name" value="RESPONSE_REGULATORY"/>
    <property type="match status" value="1"/>
</dbReference>
<dbReference type="AlphaFoldDB" id="A0A0D6B3W0"/>
<evidence type="ECO:0000256" key="3">
    <source>
        <dbReference type="ARBA" id="ARBA00022553"/>
    </source>
</evidence>
<dbReference type="SMART" id="SM00387">
    <property type="entry name" value="HATPase_c"/>
    <property type="match status" value="1"/>
</dbReference>
<dbReference type="InterPro" id="IPR000014">
    <property type="entry name" value="PAS"/>
</dbReference>
<organism evidence="9 10">
    <name type="scientific">Rhodovulum sulfidophilum</name>
    <name type="common">Rhodobacter sulfidophilus</name>
    <dbReference type="NCBI Taxonomy" id="35806"/>
    <lineage>
        <taxon>Bacteria</taxon>
        <taxon>Pseudomonadati</taxon>
        <taxon>Pseudomonadota</taxon>
        <taxon>Alphaproteobacteria</taxon>
        <taxon>Rhodobacterales</taxon>
        <taxon>Paracoccaceae</taxon>
        <taxon>Rhodovulum</taxon>
    </lineage>
</organism>
<dbReference type="InterPro" id="IPR003594">
    <property type="entry name" value="HATPase_dom"/>
</dbReference>
<comment type="catalytic activity">
    <reaction evidence="1">
        <text>ATP + protein L-histidine = ADP + protein N-phospho-L-histidine.</text>
        <dbReference type="EC" id="2.7.13.3"/>
    </reaction>
</comment>
<evidence type="ECO:0000256" key="4">
    <source>
        <dbReference type="PROSITE-ProRule" id="PRU00169"/>
    </source>
</evidence>
<dbReference type="EC" id="2.7.13.3" evidence="2"/>
<dbReference type="FunFam" id="1.10.287.130:FF:000037">
    <property type="entry name" value="Hybrid sensor histidine kinase/response regulator"/>
    <property type="match status" value="1"/>
</dbReference>
<dbReference type="SUPFAM" id="SSF55874">
    <property type="entry name" value="ATPase domain of HSP90 chaperone/DNA topoisomerase II/histidine kinase"/>
    <property type="match status" value="1"/>
</dbReference>
<dbReference type="InterPro" id="IPR035965">
    <property type="entry name" value="PAS-like_dom_sf"/>
</dbReference>
<keyword evidence="9" id="KW-0418">Kinase</keyword>
<dbReference type="PANTHER" id="PTHR43065:SF42">
    <property type="entry name" value="TWO-COMPONENT SENSOR PPRA"/>
    <property type="match status" value="1"/>
</dbReference>
<feature type="domain" description="Response regulatory" evidence="8">
    <location>
        <begin position="638"/>
        <end position="754"/>
    </location>
</feature>
<dbReference type="InterPro" id="IPR011006">
    <property type="entry name" value="CheY-like_superfamily"/>
</dbReference>
<dbReference type="SMART" id="SM00091">
    <property type="entry name" value="PAS"/>
    <property type="match status" value="3"/>
</dbReference>
<dbReference type="Proteomes" id="UP000064912">
    <property type="component" value="Chromosome"/>
</dbReference>
<dbReference type="PATRIC" id="fig|35806.4.peg.2485"/>
<dbReference type="InterPro" id="IPR036097">
    <property type="entry name" value="HisK_dim/P_sf"/>
</dbReference>
<dbReference type="InterPro" id="IPR001789">
    <property type="entry name" value="Sig_transdc_resp-reg_receiver"/>
</dbReference>
<evidence type="ECO:0000313" key="10">
    <source>
        <dbReference type="Proteomes" id="UP000064912"/>
    </source>
</evidence>
<dbReference type="Gene3D" id="3.40.50.2300">
    <property type="match status" value="1"/>
</dbReference>
<dbReference type="SUPFAM" id="SSF55785">
    <property type="entry name" value="PYP-like sensor domain (PAS domain)"/>
    <property type="match status" value="1"/>
</dbReference>
<dbReference type="Gene3D" id="1.10.287.130">
    <property type="match status" value="1"/>
</dbReference>
<dbReference type="SMART" id="SM00388">
    <property type="entry name" value="HisKA"/>
    <property type="match status" value="1"/>
</dbReference>
<feature type="modified residue" description="4-aspartylphosphate" evidence="4">
    <location>
        <position position="689"/>
    </location>
</feature>
<dbReference type="Pfam" id="PF02518">
    <property type="entry name" value="HATPase_c"/>
    <property type="match status" value="1"/>
</dbReference>
<dbReference type="CDD" id="cd00082">
    <property type="entry name" value="HisKA"/>
    <property type="match status" value="1"/>
</dbReference>
<feature type="transmembrane region" description="Helical" evidence="6">
    <location>
        <begin position="21"/>
        <end position="38"/>
    </location>
</feature>
<dbReference type="Pfam" id="PF08448">
    <property type="entry name" value="PAS_4"/>
    <property type="match status" value="1"/>
</dbReference>
<gene>
    <name evidence="9" type="ORF">NHU_02409</name>
</gene>
<dbReference type="eggNOG" id="COG4191">
    <property type="taxonomic scope" value="Bacteria"/>
</dbReference>
<keyword evidence="6" id="KW-0472">Membrane</keyword>
<evidence type="ECO:0000313" key="9">
    <source>
        <dbReference type="EMBL" id="BAQ69560.1"/>
    </source>
</evidence>
<feature type="domain" description="Histidine kinase" evidence="7">
    <location>
        <begin position="392"/>
        <end position="615"/>
    </location>
</feature>
<dbReference type="PROSITE" id="PS50109">
    <property type="entry name" value="HIS_KIN"/>
    <property type="match status" value="1"/>
</dbReference>
<feature type="compositionally biased region" description="Basic and acidic residues" evidence="5">
    <location>
        <begin position="764"/>
        <end position="777"/>
    </location>
</feature>
<evidence type="ECO:0000256" key="5">
    <source>
        <dbReference type="SAM" id="MobiDB-lite"/>
    </source>
</evidence>
<dbReference type="eggNOG" id="COG0784">
    <property type="taxonomic scope" value="Bacteria"/>
</dbReference>
<dbReference type="Pfam" id="PF00072">
    <property type="entry name" value="Response_reg"/>
    <property type="match status" value="1"/>
</dbReference>
<feature type="transmembrane region" description="Helical" evidence="6">
    <location>
        <begin position="44"/>
        <end position="66"/>
    </location>
</feature>
<dbReference type="EMBL" id="AP014800">
    <property type="protein sequence ID" value="BAQ69560.1"/>
    <property type="molecule type" value="Genomic_DNA"/>
</dbReference>
<dbReference type="SMART" id="SM00448">
    <property type="entry name" value="REC"/>
    <property type="match status" value="1"/>
</dbReference>
<dbReference type="GO" id="GO:0000155">
    <property type="term" value="F:phosphorelay sensor kinase activity"/>
    <property type="evidence" value="ECO:0007669"/>
    <property type="project" value="InterPro"/>
</dbReference>
<keyword evidence="3 4" id="KW-0597">Phosphoprotein</keyword>
<name>A0A0D6B3W0_RHOSU</name>
<evidence type="ECO:0000256" key="2">
    <source>
        <dbReference type="ARBA" id="ARBA00012438"/>
    </source>
</evidence>
<dbReference type="PANTHER" id="PTHR43065">
    <property type="entry name" value="SENSOR HISTIDINE KINASE"/>
    <property type="match status" value="1"/>
</dbReference>
<accession>A0A0D6B3W0</accession>
<dbReference type="SUPFAM" id="SSF52172">
    <property type="entry name" value="CheY-like"/>
    <property type="match status" value="1"/>
</dbReference>
<protein>
    <recommendedName>
        <fullName evidence="2">histidine kinase</fullName>
        <ecNumber evidence="2">2.7.13.3</ecNumber>
    </recommendedName>
</protein>
<dbReference type="InterPro" id="IPR003661">
    <property type="entry name" value="HisK_dim/P_dom"/>
</dbReference>
<dbReference type="InterPro" id="IPR036890">
    <property type="entry name" value="HATPase_C_sf"/>
</dbReference>
<evidence type="ECO:0000259" key="8">
    <source>
        <dbReference type="PROSITE" id="PS50110"/>
    </source>
</evidence>
<evidence type="ECO:0000256" key="6">
    <source>
        <dbReference type="SAM" id="Phobius"/>
    </source>
</evidence>
<dbReference type="SUPFAM" id="SSF47384">
    <property type="entry name" value="Homodimeric domain of signal transducing histidine kinase"/>
    <property type="match status" value="1"/>
</dbReference>
<keyword evidence="6" id="KW-1133">Transmembrane helix</keyword>
<proteinExistence type="predicted"/>
<dbReference type="KEGG" id="rsu:NHU_02409"/>
<dbReference type="Gene3D" id="3.30.565.10">
    <property type="entry name" value="Histidine kinase-like ATPase, C-terminal domain"/>
    <property type="match status" value="1"/>
</dbReference>
<evidence type="ECO:0000259" key="7">
    <source>
        <dbReference type="PROSITE" id="PS50109"/>
    </source>
</evidence>
<evidence type="ECO:0000256" key="1">
    <source>
        <dbReference type="ARBA" id="ARBA00000085"/>
    </source>
</evidence>
<reference evidence="9 10" key="1">
    <citation type="submission" date="2015-02" db="EMBL/GenBank/DDBJ databases">
        <title>Genome sequene of Rhodovulum sulfidophilum DSM 2351.</title>
        <authorList>
            <person name="Nagao N."/>
        </authorList>
    </citation>
    <scope>NUCLEOTIDE SEQUENCE [LARGE SCALE GENOMIC DNA]</scope>
    <source>
        <strain evidence="9 10">DSM 2351</strain>
    </source>
</reference>
<feature type="region of interest" description="Disordered" evidence="5">
    <location>
        <begin position="756"/>
        <end position="777"/>
    </location>
</feature>
<dbReference type="Gene3D" id="3.30.450.20">
    <property type="entry name" value="PAS domain"/>
    <property type="match status" value="1"/>
</dbReference>
<dbReference type="InterPro" id="IPR004358">
    <property type="entry name" value="Sig_transdc_His_kin-like_C"/>
</dbReference>
<sequence length="777" mass="82928">MPHFMPVLLSVRRSAAAFADRAWVALALGILLAVAAWTSPWPWLFAPLLTAGVTLGCLAALLRILGRPVSDIPSDRLRRLCACTPGATLVTDAEGRVLIASPEAQRRVAAMRGQPVADALQALFADPRRAVGDLIAAAARGLPASARRSLASGPLQVGVERAGSGLFLWRFDSSATDGPEIALPMVRLDPAGRLSVINAAARALVGQSHEAVAALLAGASDETEEVVVETPEGPSRRRLLQLRMADGGREFYILPQGSASRVAEAPEGFLDALPVALLQLDTDGTVRLSNARAVRLLGGEPGEALNLCDRLEGLGRPVSDWLADAAQGRAPNTAEVLRVARDDREVFVQVALARMAEDALVAVLHDVTEMKTLEAQFTQSQKMQAIGQLAGGVAHDFNNLLTAISGHCDLLMLRHDAGDPDYGDLVQIHQNANRAASLVGQLLAFSRKQTLSPEVLDLRDTMGELAHLLDRLVGEKVQLRMRHAEALPPIRADKRQLEQVVMNLVVNARDAMPKGGEIRIETEAVQLSTELQRDRAVVPPGPYAMIRVRDEGQGIPPDRLSKIFEPFYTSKRPGEGTGLGLSTVYGIVKQTGGFVFVDSTVGQGSCFSVYLPTHSGKVGPVAPLQESGAVEDMPGSAVVLLVEDEAPVRSFAARAMRMRGHTVLEAESGEEALETLADPELKVDVFVTDVVMPGLDGPGWVSKALAARPGTRVIFVSGYAEDSFGEIKARIPNSVYLPKPFSLADLTATVQRQLRAAAEPGDAEGARDKGKLPEQVP</sequence>
<dbReference type="CDD" id="cd00130">
    <property type="entry name" value="PAS"/>
    <property type="match status" value="1"/>
</dbReference>
<keyword evidence="9" id="KW-0808">Transferase</keyword>
<dbReference type="InterPro" id="IPR013656">
    <property type="entry name" value="PAS_4"/>
</dbReference>
<dbReference type="InterPro" id="IPR005467">
    <property type="entry name" value="His_kinase_dom"/>
</dbReference>
<dbReference type="Pfam" id="PF00512">
    <property type="entry name" value="HisKA"/>
    <property type="match status" value="1"/>
</dbReference>